<dbReference type="PANTHER" id="PTHR43560">
    <property type="entry name" value="ION-TRANSLOCATING OXIDOREDUCTASE COMPLEX SUBUNIT B"/>
    <property type="match status" value="1"/>
</dbReference>
<dbReference type="RefSeq" id="WP_190239807.1">
    <property type="nucleotide sequence ID" value="NZ_QFGA01000001.1"/>
</dbReference>
<dbReference type="Gene3D" id="3.30.70.20">
    <property type="match status" value="2"/>
</dbReference>
<protein>
    <recommendedName>
        <fullName evidence="10">Ion-translocating oxidoreductase complex subunit B</fullName>
        <ecNumber evidence="10">7.-.-.-</ecNumber>
    </recommendedName>
    <alternativeName>
        <fullName evidence="10">Rnf electron transport complex subunit B</fullName>
    </alternativeName>
</protein>
<feature type="domain" description="4Fe-4S" evidence="14">
    <location>
        <begin position="31"/>
        <end position="93"/>
    </location>
</feature>
<dbReference type="PROSITE" id="PS51656">
    <property type="entry name" value="4FE4S"/>
    <property type="match status" value="1"/>
</dbReference>
<feature type="binding site" evidence="10">
    <location>
        <position position="139"/>
    </location>
    <ligand>
        <name>[4Fe-4S] cluster</name>
        <dbReference type="ChEBI" id="CHEBI:49883"/>
        <label>2</label>
    </ligand>
</feature>
<comment type="cofactor">
    <cofactor evidence="10">
        <name>[4Fe-4S] cluster</name>
        <dbReference type="ChEBI" id="CHEBI:49883"/>
    </cofactor>
    <text evidence="10">Binds 3 [4Fe-4S] clusters.</text>
</comment>
<dbReference type="GO" id="GO:0009055">
    <property type="term" value="F:electron transfer activity"/>
    <property type="evidence" value="ECO:0007669"/>
    <property type="project" value="InterPro"/>
</dbReference>
<evidence type="ECO:0000256" key="3">
    <source>
        <dbReference type="ARBA" id="ARBA00022723"/>
    </source>
</evidence>
<evidence type="ECO:0000256" key="11">
    <source>
        <dbReference type="SAM" id="MobiDB-lite"/>
    </source>
</evidence>
<dbReference type="GO" id="GO:0046872">
    <property type="term" value="F:metal ion binding"/>
    <property type="evidence" value="ECO:0007669"/>
    <property type="project" value="UniProtKB-KW"/>
</dbReference>
<feature type="transmembrane region" description="Helical" evidence="12">
    <location>
        <begin position="6"/>
        <end position="24"/>
    </location>
</feature>
<keyword evidence="5 10" id="KW-1278">Translocase</keyword>
<comment type="subunit">
    <text evidence="10">The complex is composed of six subunits: RnfA, RnfB, RnfC, RnfD, RnfE and RnfG.</text>
</comment>
<dbReference type="NCBIfam" id="TIGR01944">
    <property type="entry name" value="rnfB"/>
    <property type="match status" value="1"/>
</dbReference>
<organism evidence="15 16">
    <name type="scientific">Pelotomaculum schinkii</name>
    <dbReference type="NCBI Taxonomy" id="78350"/>
    <lineage>
        <taxon>Bacteria</taxon>
        <taxon>Bacillati</taxon>
        <taxon>Bacillota</taxon>
        <taxon>Clostridia</taxon>
        <taxon>Eubacteriales</taxon>
        <taxon>Desulfotomaculaceae</taxon>
        <taxon>Pelotomaculum</taxon>
    </lineage>
</organism>
<feature type="binding site" evidence="10">
    <location>
        <position position="143"/>
    </location>
    <ligand>
        <name>[4Fe-4S] cluster</name>
        <dbReference type="ChEBI" id="CHEBI:49883"/>
        <label>2</label>
    </ligand>
</feature>
<dbReference type="InterPro" id="IPR050395">
    <property type="entry name" value="4Fe4S_Ferredoxin_RnfB"/>
</dbReference>
<evidence type="ECO:0000313" key="16">
    <source>
        <dbReference type="Proteomes" id="UP000298324"/>
    </source>
</evidence>
<dbReference type="PROSITE" id="PS51379">
    <property type="entry name" value="4FE4S_FER_2"/>
    <property type="match status" value="2"/>
</dbReference>
<dbReference type="Gene3D" id="1.10.15.40">
    <property type="entry name" value="Electron transport complex subunit B, putative Fe-S cluster"/>
    <property type="match status" value="1"/>
</dbReference>
<keyword evidence="9 10" id="KW-0472">Membrane</keyword>
<accession>A0A4Y7RGC2</accession>
<feature type="binding site" evidence="10">
    <location>
        <position position="149"/>
    </location>
    <ligand>
        <name>[4Fe-4S] cluster</name>
        <dbReference type="ChEBI" id="CHEBI:49883"/>
        <label>2</label>
    </ligand>
</feature>
<comment type="caution">
    <text evidence="10">Lacks conserved residue(s) required for the propagation of feature annotation.</text>
</comment>
<feature type="binding site" evidence="10">
    <location>
        <position position="172"/>
    </location>
    <ligand>
        <name>[4Fe-4S] cluster</name>
        <dbReference type="ChEBI" id="CHEBI:49883"/>
        <label>3</label>
    </ligand>
</feature>
<comment type="function">
    <text evidence="10">Part of a membrane-bound complex that couples electron transfer with translocation of ions across the membrane.</text>
</comment>
<evidence type="ECO:0000256" key="10">
    <source>
        <dbReference type="HAMAP-Rule" id="MF_00463"/>
    </source>
</evidence>
<keyword evidence="1 10" id="KW-0813">Transport</keyword>
<gene>
    <name evidence="10 15" type="primary">rnfB</name>
    <name evidence="15" type="ORF">Psch_01613</name>
</gene>
<evidence type="ECO:0000256" key="12">
    <source>
        <dbReference type="SAM" id="Phobius"/>
    </source>
</evidence>
<evidence type="ECO:0000256" key="4">
    <source>
        <dbReference type="ARBA" id="ARBA00022737"/>
    </source>
</evidence>
<dbReference type="SUPFAM" id="SSF54862">
    <property type="entry name" value="4Fe-4S ferredoxins"/>
    <property type="match status" value="1"/>
</dbReference>
<keyword evidence="10" id="KW-1003">Cell membrane</keyword>
<keyword evidence="8 10" id="KW-0411">Iron-sulfur</keyword>
<evidence type="ECO:0000259" key="14">
    <source>
        <dbReference type="PROSITE" id="PS51656"/>
    </source>
</evidence>
<feature type="binding site" evidence="10">
    <location>
        <position position="51"/>
    </location>
    <ligand>
        <name>[4Fe-4S] cluster</name>
        <dbReference type="ChEBI" id="CHEBI:49883"/>
        <label>1</label>
    </ligand>
</feature>
<keyword evidence="7 10" id="KW-0408">Iron</keyword>
<keyword evidence="2 10" id="KW-0004">4Fe-4S</keyword>
<feature type="binding site" evidence="10">
    <location>
        <position position="178"/>
    </location>
    <ligand>
        <name>[4Fe-4S] cluster</name>
        <dbReference type="ChEBI" id="CHEBI:49883"/>
        <label>3</label>
    </ligand>
</feature>
<dbReference type="InterPro" id="IPR017900">
    <property type="entry name" value="4Fe4S_Fe_S_CS"/>
</dbReference>
<proteinExistence type="inferred from homology"/>
<dbReference type="GO" id="GO:0005886">
    <property type="term" value="C:plasma membrane"/>
    <property type="evidence" value="ECO:0007669"/>
    <property type="project" value="UniProtKB-SubCell"/>
</dbReference>
<evidence type="ECO:0000259" key="13">
    <source>
        <dbReference type="PROSITE" id="PS51379"/>
    </source>
</evidence>
<dbReference type="EC" id="7.-.-.-" evidence="10"/>
<keyword evidence="4 10" id="KW-0677">Repeat</keyword>
<dbReference type="GO" id="GO:0051539">
    <property type="term" value="F:4 iron, 4 sulfur cluster binding"/>
    <property type="evidence" value="ECO:0007669"/>
    <property type="project" value="UniProtKB-UniRule"/>
</dbReference>
<dbReference type="GO" id="GO:0022900">
    <property type="term" value="P:electron transport chain"/>
    <property type="evidence" value="ECO:0007669"/>
    <property type="project" value="UniProtKB-UniRule"/>
</dbReference>
<dbReference type="AlphaFoldDB" id="A0A4Y7RGC2"/>
<evidence type="ECO:0000256" key="1">
    <source>
        <dbReference type="ARBA" id="ARBA00022448"/>
    </source>
</evidence>
<dbReference type="PROSITE" id="PS00198">
    <property type="entry name" value="4FE4S_FER_1"/>
    <property type="match status" value="2"/>
</dbReference>
<reference evidence="15 16" key="1">
    <citation type="journal article" date="2018" name="Environ. Microbiol.">
        <title>Novel energy conservation strategies and behaviour of Pelotomaculum schinkii driving syntrophic propionate catabolism.</title>
        <authorList>
            <person name="Hidalgo-Ahumada C.A.P."/>
            <person name="Nobu M.K."/>
            <person name="Narihiro T."/>
            <person name="Tamaki H."/>
            <person name="Liu W.T."/>
            <person name="Kamagata Y."/>
            <person name="Stams A.J.M."/>
            <person name="Imachi H."/>
            <person name="Sousa D.Z."/>
        </authorList>
    </citation>
    <scope>NUCLEOTIDE SEQUENCE [LARGE SCALE GENOMIC DNA]</scope>
    <source>
        <strain evidence="15 16">HH</strain>
    </source>
</reference>
<feature type="binding site" evidence="10">
    <location>
        <position position="76"/>
    </location>
    <ligand>
        <name>[4Fe-4S] cluster</name>
        <dbReference type="ChEBI" id="CHEBI:49883"/>
        <label>1</label>
    </ligand>
</feature>
<dbReference type="InterPro" id="IPR017896">
    <property type="entry name" value="4Fe4S_Fe-S-bd"/>
</dbReference>
<feature type="binding site" evidence="10">
    <location>
        <position position="175"/>
    </location>
    <ligand>
        <name>[4Fe-4S] cluster</name>
        <dbReference type="ChEBI" id="CHEBI:49883"/>
        <label>3</label>
    </ligand>
</feature>
<keyword evidence="12" id="KW-0812">Transmembrane</keyword>
<evidence type="ECO:0000256" key="2">
    <source>
        <dbReference type="ARBA" id="ARBA00022485"/>
    </source>
</evidence>
<sequence length="290" mass="30384">MQFIIPVGIVTAMGLLAGGILTIADKFMAVQMDETAAKVLAALPGANCGACGFAGCADYANALAKDEEHAIKANLCTPGGDAVAMEVSSILGVEFEGASSKIAIMKCSGSRDRTSYAMDYQGHQTCKANKLFFRGRGACEMACLGFGDCVNVCAYDAIRIENGLAVINKYKCVGCGLCAKACPNALIEIVPDKTRVVVGCSSVDPGKVTREICAIGCIACKLCEKTCKFDAIHVINNHAVIDYTKCKNCTACAKKCPTNVIHVFPRPVSAPQQKPKPVAAETAQVEAPAQ</sequence>
<comment type="subcellular location">
    <subcellularLocation>
        <location evidence="10">Cell membrane</location>
    </subcellularLocation>
</comment>
<keyword evidence="3 10" id="KW-0479">Metal-binding</keyword>
<dbReference type="EMBL" id="QFGA01000001">
    <property type="protein sequence ID" value="TEB08058.1"/>
    <property type="molecule type" value="Genomic_DNA"/>
</dbReference>
<dbReference type="CDD" id="cd10549">
    <property type="entry name" value="MtMvhB_like"/>
    <property type="match status" value="1"/>
</dbReference>
<evidence type="ECO:0000256" key="8">
    <source>
        <dbReference type="ARBA" id="ARBA00023014"/>
    </source>
</evidence>
<feature type="binding site" evidence="10">
    <location>
        <position position="48"/>
    </location>
    <ligand>
        <name>[4Fe-4S] cluster</name>
        <dbReference type="ChEBI" id="CHEBI:49883"/>
        <label>1</label>
    </ligand>
</feature>
<evidence type="ECO:0000256" key="6">
    <source>
        <dbReference type="ARBA" id="ARBA00022982"/>
    </source>
</evidence>
<keyword evidence="12" id="KW-1133">Transmembrane helix</keyword>
<name>A0A4Y7RGC2_9FIRM</name>
<dbReference type="HAMAP" id="MF_00463">
    <property type="entry name" value="RsxB_RnfB"/>
    <property type="match status" value="1"/>
</dbReference>
<comment type="caution">
    <text evidence="15">The sequence shown here is derived from an EMBL/GenBank/DDBJ whole genome shotgun (WGS) entry which is preliminary data.</text>
</comment>
<feature type="binding site" evidence="10">
    <location>
        <position position="56"/>
    </location>
    <ligand>
        <name>[4Fe-4S] cluster</name>
        <dbReference type="ChEBI" id="CHEBI:49883"/>
        <label>1</label>
    </ligand>
</feature>
<evidence type="ECO:0000256" key="7">
    <source>
        <dbReference type="ARBA" id="ARBA00023004"/>
    </source>
</evidence>
<feature type="domain" description="4Fe-4S ferredoxin-type" evidence="13">
    <location>
        <begin position="163"/>
        <end position="192"/>
    </location>
</feature>
<comment type="similarity">
    <text evidence="10">Belongs to the 4Fe4S bacterial-type ferredoxin family. RnfB subfamily.</text>
</comment>
<feature type="binding site" evidence="10">
    <location>
        <position position="182"/>
    </location>
    <ligand>
        <name>[4Fe-4S] cluster</name>
        <dbReference type="ChEBI" id="CHEBI:49883"/>
        <label>2</label>
    </ligand>
</feature>
<dbReference type="InterPro" id="IPR007202">
    <property type="entry name" value="4Fe-4S_dom"/>
</dbReference>
<feature type="region of interest" description="Hydrophobic" evidence="10">
    <location>
        <begin position="1"/>
        <end position="25"/>
    </location>
</feature>
<keyword evidence="6 10" id="KW-0249">Electron transport</keyword>
<dbReference type="Proteomes" id="UP000298324">
    <property type="component" value="Unassembled WGS sequence"/>
</dbReference>
<evidence type="ECO:0000256" key="9">
    <source>
        <dbReference type="ARBA" id="ARBA00023136"/>
    </source>
</evidence>
<keyword evidence="16" id="KW-1185">Reference proteome</keyword>
<evidence type="ECO:0000256" key="5">
    <source>
        <dbReference type="ARBA" id="ARBA00022967"/>
    </source>
</evidence>
<dbReference type="PANTHER" id="PTHR43560:SF1">
    <property type="entry name" value="ION-TRANSLOCATING OXIDOREDUCTASE COMPLEX SUBUNIT B"/>
    <property type="match status" value="1"/>
</dbReference>
<feature type="domain" description="4Fe-4S ferredoxin-type" evidence="13">
    <location>
        <begin position="237"/>
        <end position="266"/>
    </location>
</feature>
<evidence type="ECO:0000313" key="15">
    <source>
        <dbReference type="EMBL" id="TEB08058.1"/>
    </source>
</evidence>
<feature type="region of interest" description="Disordered" evidence="11">
    <location>
        <begin position="268"/>
        <end position="290"/>
    </location>
</feature>
<feature type="binding site" evidence="10">
    <location>
        <position position="153"/>
    </location>
    <ligand>
        <name>[4Fe-4S] cluster</name>
        <dbReference type="ChEBI" id="CHEBI:49883"/>
        <label>3</label>
    </ligand>
</feature>
<dbReference type="InterPro" id="IPR010207">
    <property type="entry name" value="Elect_transpt_cplx_RnfB/RsxB"/>
</dbReference>
<dbReference type="Pfam" id="PF04060">
    <property type="entry name" value="FeS"/>
    <property type="match status" value="1"/>
</dbReference>
<dbReference type="Pfam" id="PF00037">
    <property type="entry name" value="Fer4"/>
    <property type="match status" value="2"/>
</dbReference>